<dbReference type="GO" id="GO:0044853">
    <property type="term" value="C:plasma membrane raft"/>
    <property type="evidence" value="ECO:0007669"/>
    <property type="project" value="TreeGrafter"/>
</dbReference>
<evidence type="ECO:0000256" key="6">
    <source>
        <dbReference type="SAM" id="SignalP"/>
    </source>
</evidence>
<dbReference type="GeneTree" id="ENSGT00530000063351"/>
<dbReference type="PANTHER" id="PTHR16529">
    <property type="entry name" value="CD177 ANTIGEN"/>
    <property type="match status" value="1"/>
</dbReference>
<keyword evidence="8" id="KW-1185">Reference proteome</keyword>
<sequence length="140" mass="15054">MSPALQLAILGTSLMLPRVQALICQWGTHKSVRSISELPLKWTSGKELCEDGWGCQDTLILIKNGPQVNVVISKGCTPAADQDVLIREHNAGPGLSILSYTHVCREKDNCNSLSTSLPLWALPSTTGMGGRSWGREGAGR</sequence>
<comment type="subcellular location">
    <subcellularLocation>
        <location evidence="1">Cell membrane</location>
    </subcellularLocation>
</comment>
<dbReference type="GO" id="GO:0043315">
    <property type="term" value="P:positive regulation of neutrophil degranulation"/>
    <property type="evidence" value="ECO:0007669"/>
    <property type="project" value="TreeGrafter"/>
</dbReference>
<evidence type="ECO:0000256" key="4">
    <source>
        <dbReference type="ARBA" id="ARBA00023136"/>
    </source>
</evidence>
<keyword evidence="5" id="KW-0325">Glycoprotein</keyword>
<dbReference type="Proteomes" id="UP000694425">
    <property type="component" value="Unplaced"/>
</dbReference>
<keyword evidence="2" id="KW-1003">Cell membrane</keyword>
<protein>
    <recommendedName>
        <fullName evidence="9">CD177 antigen</fullName>
    </recommendedName>
</protein>
<evidence type="ECO:0000313" key="7">
    <source>
        <dbReference type="Ensembl" id="ENSNVIP00000032036.1"/>
    </source>
</evidence>
<reference evidence="7" key="1">
    <citation type="submission" date="2025-08" db="UniProtKB">
        <authorList>
            <consortium name="Ensembl"/>
        </authorList>
    </citation>
    <scope>IDENTIFICATION</scope>
</reference>
<dbReference type="GO" id="GO:0007159">
    <property type="term" value="P:leukocyte cell-cell adhesion"/>
    <property type="evidence" value="ECO:0007669"/>
    <property type="project" value="TreeGrafter"/>
</dbReference>
<feature type="signal peptide" evidence="6">
    <location>
        <begin position="1"/>
        <end position="21"/>
    </location>
</feature>
<keyword evidence="3 6" id="KW-0732">Signal</keyword>
<proteinExistence type="predicted"/>
<dbReference type="InterPro" id="IPR051899">
    <property type="entry name" value="Fert-Immune_med_protein"/>
</dbReference>
<dbReference type="GO" id="GO:2001044">
    <property type="term" value="P:regulation of integrin-mediated signaling pathway"/>
    <property type="evidence" value="ECO:0007669"/>
    <property type="project" value="TreeGrafter"/>
</dbReference>
<keyword evidence="4" id="KW-0472">Membrane</keyword>
<evidence type="ECO:0000313" key="8">
    <source>
        <dbReference type="Proteomes" id="UP000694425"/>
    </source>
</evidence>
<dbReference type="PANTHER" id="PTHR16529:SF8">
    <property type="entry name" value="CD177 ANTIGEN"/>
    <property type="match status" value="1"/>
</dbReference>
<dbReference type="CDD" id="cd23623">
    <property type="entry name" value="TFP_LU_ECD_CD177_rpt1"/>
    <property type="match status" value="1"/>
</dbReference>
<name>A0A8C7EYB5_NEOVI</name>
<dbReference type="AlphaFoldDB" id="A0A8C7EYB5"/>
<evidence type="ECO:0000256" key="1">
    <source>
        <dbReference type="ARBA" id="ARBA00004236"/>
    </source>
</evidence>
<organism evidence="7 8">
    <name type="scientific">Neovison vison</name>
    <name type="common">American mink</name>
    <name type="synonym">Mustela vison</name>
    <dbReference type="NCBI Taxonomy" id="452646"/>
    <lineage>
        <taxon>Eukaryota</taxon>
        <taxon>Metazoa</taxon>
        <taxon>Chordata</taxon>
        <taxon>Craniata</taxon>
        <taxon>Vertebrata</taxon>
        <taxon>Euteleostomi</taxon>
        <taxon>Mammalia</taxon>
        <taxon>Eutheria</taxon>
        <taxon>Laurasiatheria</taxon>
        <taxon>Carnivora</taxon>
        <taxon>Caniformia</taxon>
        <taxon>Musteloidea</taxon>
        <taxon>Mustelidae</taxon>
        <taxon>Mustelinae</taxon>
        <taxon>Neogale</taxon>
    </lineage>
</organism>
<reference evidence="7" key="2">
    <citation type="submission" date="2025-09" db="UniProtKB">
        <authorList>
            <consortium name="Ensembl"/>
        </authorList>
    </citation>
    <scope>IDENTIFICATION</scope>
</reference>
<evidence type="ECO:0008006" key="9">
    <source>
        <dbReference type="Google" id="ProtNLM"/>
    </source>
</evidence>
<dbReference type="GO" id="GO:0098742">
    <property type="term" value="P:cell-cell adhesion via plasma-membrane adhesion molecules"/>
    <property type="evidence" value="ECO:0007669"/>
    <property type="project" value="TreeGrafter"/>
</dbReference>
<evidence type="ECO:0000256" key="2">
    <source>
        <dbReference type="ARBA" id="ARBA00022475"/>
    </source>
</evidence>
<evidence type="ECO:0000256" key="3">
    <source>
        <dbReference type="ARBA" id="ARBA00022729"/>
    </source>
</evidence>
<dbReference type="Ensembl" id="ENSNVIT00000037124.1">
    <property type="protein sequence ID" value="ENSNVIP00000032036.1"/>
    <property type="gene ID" value="ENSNVIG00000024653.1"/>
</dbReference>
<evidence type="ECO:0000256" key="5">
    <source>
        <dbReference type="ARBA" id="ARBA00023180"/>
    </source>
</evidence>
<dbReference type="GO" id="GO:0045217">
    <property type="term" value="P:cell-cell junction maintenance"/>
    <property type="evidence" value="ECO:0007669"/>
    <property type="project" value="TreeGrafter"/>
</dbReference>
<feature type="chain" id="PRO_5034194536" description="CD177 antigen" evidence="6">
    <location>
        <begin position="22"/>
        <end position="140"/>
    </location>
</feature>
<accession>A0A8C7EYB5</accession>